<proteinExistence type="predicted"/>
<dbReference type="AlphaFoldDB" id="A0A087TNC8"/>
<name>A0A087TNC8_STEMI</name>
<keyword evidence="2" id="KW-1185">Reference proteome</keyword>
<evidence type="ECO:0000313" key="1">
    <source>
        <dbReference type="EMBL" id="KFM66617.1"/>
    </source>
</evidence>
<protein>
    <submittedName>
        <fullName evidence="1">Uncharacterized protein</fullName>
    </submittedName>
</protein>
<gene>
    <name evidence="1" type="ORF">X975_22365</name>
</gene>
<reference evidence="1 2" key="1">
    <citation type="submission" date="2013-11" db="EMBL/GenBank/DDBJ databases">
        <title>Genome sequencing of Stegodyphus mimosarum.</title>
        <authorList>
            <person name="Bechsgaard J."/>
        </authorList>
    </citation>
    <scope>NUCLEOTIDE SEQUENCE [LARGE SCALE GENOMIC DNA]</scope>
</reference>
<organism evidence="1 2">
    <name type="scientific">Stegodyphus mimosarum</name>
    <name type="common">African social velvet spider</name>
    <dbReference type="NCBI Taxonomy" id="407821"/>
    <lineage>
        <taxon>Eukaryota</taxon>
        <taxon>Metazoa</taxon>
        <taxon>Ecdysozoa</taxon>
        <taxon>Arthropoda</taxon>
        <taxon>Chelicerata</taxon>
        <taxon>Arachnida</taxon>
        <taxon>Araneae</taxon>
        <taxon>Araneomorphae</taxon>
        <taxon>Entelegynae</taxon>
        <taxon>Eresoidea</taxon>
        <taxon>Eresidae</taxon>
        <taxon>Stegodyphus</taxon>
    </lineage>
</organism>
<evidence type="ECO:0000313" key="2">
    <source>
        <dbReference type="Proteomes" id="UP000054359"/>
    </source>
</evidence>
<dbReference type="EMBL" id="KK116032">
    <property type="protein sequence ID" value="KFM66617.1"/>
    <property type="molecule type" value="Genomic_DNA"/>
</dbReference>
<dbReference type="Proteomes" id="UP000054359">
    <property type="component" value="Unassembled WGS sequence"/>
</dbReference>
<sequence>MLIHSIMTGQRYGHDILQPNVLPLMARLLGACFQQDNAWPHTAQIPQDCLRHINIFTWPGRSPDLSPIEHI</sequence>
<dbReference type="Gene3D" id="3.30.420.10">
    <property type="entry name" value="Ribonuclease H-like superfamily/Ribonuclease H"/>
    <property type="match status" value="1"/>
</dbReference>
<feature type="non-terminal residue" evidence="1">
    <location>
        <position position="71"/>
    </location>
</feature>
<dbReference type="GO" id="GO:0003676">
    <property type="term" value="F:nucleic acid binding"/>
    <property type="evidence" value="ECO:0007669"/>
    <property type="project" value="InterPro"/>
</dbReference>
<dbReference type="OrthoDB" id="4843387at2759"/>
<dbReference type="InterPro" id="IPR036397">
    <property type="entry name" value="RNaseH_sf"/>
</dbReference>
<accession>A0A087TNC8</accession>